<keyword evidence="1" id="KW-0732">Signal</keyword>
<evidence type="ECO:0000256" key="1">
    <source>
        <dbReference type="SAM" id="SignalP"/>
    </source>
</evidence>
<accession>A0A420ILQ3</accession>
<comment type="caution">
    <text evidence="2">The sequence shown here is derived from an EMBL/GenBank/DDBJ whole genome shotgun (WGS) entry which is preliminary data.</text>
</comment>
<dbReference type="EMBL" id="MCBS01023399">
    <property type="protein sequence ID" value="RKF75451.1"/>
    <property type="molecule type" value="Genomic_DNA"/>
</dbReference>
<dbReference type="Proteomes" id="UP000285326">
    <property type="component" value="Unassembled WGS sequence"/>
</dbReference>
<evidence type="ECO:0000313" key="2">
    <source>
        <dbReference type="EMBL" id="RKF75451.1"/>
    </source>
</evidence>
<dbReference type="AlphaFoldDB" id="A0A420ILQ3"/>
<feature type="chain" id="PRO_5019365995" evidence="1">
    <location>
        <begin position="30"/>
        <end position="46"/>
    </location>
</feature>
<evidence type="ECO:0000313" key="3">
    <source>
        <dbReference type="Proteomes" id="UP000285326"/>
    </source>
</evidence>
<proteinExistence type="predicted"/>
<feature type="signal peptide" evidence="1">
    <location>
        <begin position="1"/>
        <end position="29"/>
    </location>
</feature>
<gene>
    <name evidence="2" type="ORF">GcM1_c1389o26</name>
</gene>
<sequence length="46" mass="5245">MQVLSNFWLTFNQKFLCLLLISKFAPGGSFPSTMVVTQSCKYRQIA</sequence>
<protein>
    <submittedName>
        <fullName evidence="2">Uncharacterized protein</fullName>
    </submittedName>
</protein>
<reference evidence="2 3" key="1">
    <citation type="journal article" date="2018" name="BMC Genomics">
        <title>Comparative genome analyses reveal sequence features reflecting distinct modes of host-adaptation between dicot and monocot powdery mildew.</title>
        <authorList>
            <person name="Wu Y."/>
            <person name="Ma X."/>
            <person name="Pan Z."/>
            <person name="Kale S.D."/>
            <person name="Song Y."/>
            <person name="King H."/>
            <person name="Zhang Q."/>
            <person name="Presley C."/>
            <person name="Deng X."/>
            <person name="Wei C.I."/>
            <person name="Xiao S."/>
        </authorList>
    </citation>
    <scope>NUCLEOTIDE SEQUENCE [LARGE SCALE GENOMIC DNA]</scope>
    <source>
        <strain evidence="2">UMSG1</strain>
    </source>
</reference>
<name>A0A420ILQ3_9PEZI</name>
<organism evidence="2 3">
    <name type="scientific">Golovinomyces cichoracearum</name>
    <dbReference type="NCBI Taxonomy" id="62708"/>
    <lineage>
        <taxon>Eukaryota</taxon>
        <taxon>Fungi</taxon>
        <taxon>Dikarya</taxon>
        <taxon>Ascomycota</taxon>
        <taxon>Pezizomycotina</taxon>
        <taxon>Leotiomycetes</taxon>
        <taxon>Erysiphales</taxon>
        <taxon>Erysiphaceae</taxon>
        <taxon>Golovinomyces</taxon>
    </lineage>
</organism>